<proteinExistence type="predicted"/>
<keyword evidence="2" id="KW-1185">Reference proteome</keyword>
<reference evidence="1 2" key="1">
    <citation type="submission" date="2019-02" db="EMBL/GenBank/DDBJ databases">
        <title>Bacterial novel species Emticicia sp. 17J42-9 isolated from soil.</title>
        <authorList>
            <person name="Jung H.-Y."/>
        </authorList>
    </citation>
    <scope>NUCLEOTIDE SEQUENCE [LARGE SCALE GENOMIC DNA]</scope>
    <source>
        <strain evidence="1 2">17J42-9</strain>
    </source>
</reference>
<dbReference type="AlphaFoldDB" id="A0A4Q5M2U7"/>
<comment type="caution">
    <text evidence="1">The sequence shown here is derived from an EMBL/GenBank/DDBJ whole genome shotgun (WGS) entry which is preliminary data.</text>
</comment>
<protein>
    <submittedName>
        <fullName evidence="1">Uncharacterized protein</fullName>
    </submittedName>
</protein>
<name>A0A4Q5M2U7_9BACT</name>
<organism evidence="1 2">
    <name type="scientific">Emticicia agri</name>
    <dbReference type="NCBI Taxonomy" id="2492393"/>
    <lineage>
        <taxon>Bacteria</taxon>
        <taxon>Pseudomonadati</taxon>
        <taxon>Bacteroidota</taxon>
        <taxon>Cytophagia</taxon>
        <taxon>Cytophagales</taxon>
        <taxon>Leadbetterellaceae</taxon>
        <taxon>Emticicia</taxon>
    </lineage>
</organism>
<dbReference type="Proteomes" id="UP000293162">
    <property type="component" value="Unassembled WGS sequence"/>
</dbReference>
<accession>A0A4Q5M2U7</accession>
<evidence type="ECO:0000313" key="1">
    <source>
        <dbReference type="EMBL" id="RYU96618.1"/>
    </source>
</evidence>
<gene>
    <name evidence="1" type="ORF">EWM59_05565</name>
</gene>
<dbReference type="RefSeq" id="WP_130019953.1">
    <property type="nucleotide sequence ID" value="NZ_SEWF01000006.1"/>
</dbReference>
<dbReference type="EMBL" id="SEWF01000006">
    <property type="protein sequence ID" value="RYU96618.1"/>
    <property type="molecule type" value="Genomic_DNA"/>
</dbReference>
<sequence length="114" mass="13316">MFKRFTYIILFLSLIGLLFGSEYKVSFATVEGIRTTASKAKNLPPSADDFLSIDFRTNYYFVRTLNDDPDEYGQLNTYSYLFLKKNASSDVFVQKTVNFFKSRIIYLLNCIWLI</sequence>
<evidence type="ECO:0000313" key="2">
    <source>
        <dbReference type="Proteomes" id="UP000293162"/>
    </source>
</evidence>
<dbReference type="OrthoDB" id="9850300at2"/>